<dbReference type="Proteomes" id="UP000178076">
    <property type="component" value="Unassembled WGS sequence"/>
</dbReference>
<gene>
    <name evidence="1" type="ORF">A3F32_02975</name>
</gene>
<sequence length="160" mass="18234">MKVYMKNQSVSIVSITVKSKGMKNLAQPLQHNNAAVKFTMGSLFQLSYKSPDCSKGNHNQCKCNLDVCNMVFKDSKFCHGLFNSASIFEAMYNIRILWRQLNVNATRLVIANIVINHPADRLIQNSEMIFKLVSDTWTLIPATVPSTYEIFMRQLRLAEI</sequence>
<reference evidence="1 2" key="1">
    <citation type="journal article" date="2016" name="Nat. Commun.">
        <title>Thousands of microbial genomes shed light on interconnected biogeochemical processes in an aquifer system.</title>
        <authorList>
            <person name="Anantharaman K."/>
            <person name="Brown C.T."/>
            <person name="Hug L.A."/>
            <person name="Sharon I."/>
            <person name="Castelle C.J."/>
            <person name="Probst A.J."/>
            <person name="Thomas B.C."/>
            <person name="Singh A."/>
            <person name="Wilkins M.J."/>
            <person name="Karaoz U."/>
            <person name="Brodie E.L."/>
            <person name="Williams K.H."/>
            <person name="Hubbard S.S."/>
            <person name="Banfield J.F."/>
        </authorList>
    </citation>
    <scope>NUCLEOTIDE SEQUENCE [LARGE SCALE GENOMIC DNA]</scope>
</reference>
<accession>A0A1F7I4H6</accession>
<comment type="caution">
    <text evidence="1">The sequence shown here is derived from an EMBL/GenBank/DDBJ whole genome shotgun (WGS) entry which is preliminary data.</text>
</comment>
<organism evidence="1 2">
    <name type="scientific">Candidatus Roizmanbacteria bacterium RIFCSPHIGHO2_12_FULL_42_10</name>
    <dbReference type="NCBI Taxonomy" id="1802053"/>
    <lineage>
        <taxon>Bacteria</taxon>
        <taxon>Candidatus Roizmaniibacteriota</taxon>
    </lineage>
</organism>
<proteinExistence type="predicted"/>
<evidence type="ECO:0000313" key="2">
    <source>
        <dbReference type="Proteomes" id="UP000178076"/>
    </source>
</evidence>
<dbReference type="EMBL" id="MGAD01000027">
    <property type="protein sequence ID" value="OGK38261.1"/>
    <property type="molecule type" value="Genomic_DNA"/>
</dbReference>
<dbReference type="AlphaFoldDB" id="A0A1F7I4H6"/>
<evidence type="ECO:0000313" key="1">
    <source>
        <dbReference type="EMBL" id="OGK38261.1"/>
    </source>
</evidence>
<protein>
    <submittedName>
        <fullName evidence="1">Uncharacterized protein</fullName>
    </submittedName>
</protein>
<name>A0A1F7I4H6_9BACT</name>